<dbReference type="EMBL" id="JAAIIH010000013">
    <property type="protein sequence ID" value="NMN00971.1"/>
    <property type="molecule type" value="Genomic_DNA"/>
</dbReference>
<feature type="transmembrane region" description="Helical" evidence="1">
    <location>
        <begin position="6"/>
        <end position="23"/>
    </location>
</feature>
<keyword evidence="1" id="KW-0812">Transmembrane</keyword>
<sequence length="467" mass="50508">MSVEIIIGIILILTFAGMVWYCVKGHNLMVGFFIIATLWMVLAMIGNAITPNPKMDGQNWLEVFQYVYQAGPEGYAKSILVNVFFGAFFGRVLMDTGIAATLIRKVVELGGDRPRITMTLLCIVTMLIFTSMTGIGPVISIAVIVLPIMQALGIPAAVALFSFMGSIMAGICANVTNFKQYQGILGGMDARFLNEYDYTKYFPFACIMAGVALVTVLVVSFIALRGKKSTRSWAAQAPASAQENAPWYSWLSVILPVLIIVLIKVTEVDPKTGKETTTTFPVILAFIVAALYALLTTGHLFKGGFTEVCRRLAKEFADGSVDVAPMIGFLLTLSMFNNAAIYAAPYFEAIVGNAIPHNAFMICLIFAIIVPLGFFRGPTNLVGSGTAVAALVLSVFQWPVAFMYPVLATATIVPQHLDITQSWVAWGLGYSKVSSRDFMKMSIPTGWIAGAILMFVAFAMYGGLVGA</sequence>
<feature type="transmembrane region" description="Helical" evidence="1">
    <location>
        <begin position="30"/>
        <end position="49"/>
    </location>
</feature>
<comment type="caution">
    <text evidence="2">The sequence shown here is derived from an EMBL/GenBank/DDBJ whole genome shotgun (WGS) entry which is preliminary data.</text>
</comment>
<name>A0A7Y0F2Z5_9BIFI</name>
<feature type="transmembrane region" description="Helical" evidence="1">
    <location>
        <begin position="154"/>
        <end position="175"/>
    </location>
</feature>
<feature type="transmembrane region" description="Helical" evidence="1">
    <location>
        <begin position="277"/>
        <end position="295"/>
    </location>
</feature>
<feature type="transmembrane region" description="Helical" evidence="1">
    <location>
        <begin position="115"/>
        <end position="148"/>
    </location>
</feature>
<keyword evidence="1" id="KW-0472">Membrane</keyword>
<protein>
    <submittedName>
        <fullName evidence="2">Citrate transporter</fullName>
    </submittedName>
</protein>
<feature type="transmembrane region" description="Helical" evidence="1">
    <location>
        <begin position="387"/>
        <end position="407"/>
    </location>
</feature>
<organism evidence="2 3">
    <name type="scientific">Bifidobacterium moraviense</name>
    <dbReference type="NCBI Taxonomy" id="2675323"/>
    <lineage>
        <taxon>Bacteria</taxon>
        <taxon>Bacillati</taxon>
        <taxon>Actinomycetota</taxon>
        <taxon>Actinomycetes</taxon>
        <taxon>Bifidobacteriales</taxon>
        <taxon>Bifidobacteriaceae</taxon>
        <taxon>Bifidobacterium</taxon>
    </lineage>
</organism>
<proteinExistence type="predicted"/>
<evidence type="ECO:0000313" key="2">
    <source>
        <dbReference type="EMBL" id="NMN00971.1"/>
    </source>
</evidence>
<dbReference type="AlphaFoldDB" id="A0A7Y0F2Z5"/>
<accession>A0A7Y0F2Z5</accession>
<dbReference type="RefSeq" id="WP_169276054.1">
    <property type="nucleotide sequence ID" value="NZ_JAAIIH010000013.1"/>
</dbReference>
<keyword evidence="3" id="KW-1185">Reference proteome</keyword>
<feature type="transmembrane region" description="Helical" evidence="1">
    <location>
        <begin position="79"/>
        <end position="103"/>
    </location>
</feature>
<evidence type="ECO:0000256" key="1">
    <source>
        <dbReference type="SAM" id="Phobius"/>
    </source>
</evidence>
<reference evidence="2 3" key="1">
    <citation type="submission" date="2020-02" db="EMBL/GenBank/DDBJ databases">
        <title>Characterization of phylogenetic diversity of novel bifidobacterial species isolated in Czech ZOOs.</title>
        <authorList>
            <person name="Lugli G.A."/>
            <person name="Vera N.B."/>
            <person name="Ventura M."/>
        </authorList>
    </citation>
    <scope>NUCLEOTIDE SEQUENCE [LARGE SCALE GENOMIC DNA]</scope>
    <source>
        <strain evidence="2 3">DSM 109958</strain>
    </source>
</reference>
<evidence type="ECO:0000313" key="3">
    <source>
        <dbReference type="Proteomes" id="UP000588277"/>
    </source>
</evidence>
<feature type="transmembrane region" description="Helical" evidence="1">
    <location>
        <begin position="445"/>
        <end position="464"/>
    </location>
</feature>
<keyword evidence="1" id="KW-1133">Transmembrane helix</keyword>
<dbReference type="Proteomes" id="UP000588277">
    <property type="component" value="Unassembled WGS sequence"/>
</dbReference>
<feature type="transmembrane region" description="Helical" evidence="1">
    <location>
        <begin position="326"/>
        <end position="347"/>
    </location>
</feature>
<feature type="transmembrane region" description="Helical" evidence="1">
    <location>
        <begin position="201"/>
        <end position="224"/>
    </location>
</feature>
<feature type="transmembrane region" description="Helical" evidence="1">
    <location>
        <begin position="247"/>
        <end position="265"/>
    </location>
</feature>
<gene>
    <name evidence="2" type="ORF">G1C96_1553</name>
</gene>
<feature type="transmembrane region" description="Helical" evidence="1">
    <location>
        <begin position="359"/>
        <end position="375"/>
    </location>
</feature>